<evidence type="ECO:0000313" key="2">
    <source>
        <dbReference type="EMBL" id="TLU91869.1"/>
    </source>
</evidence>
<evidence type="ECO:0008006" key="4">
    <source>
        <dbReference type="Google" id="ProtNLM"/>
    </source>
</evidence>
<protein>
    <recommendedName>
        <fullName evidence="4">Lipoprotein</fullName>
    </recommendedName>
</protein>
<dbReference type="EMBL" id="VCEI01000025">
    <property type="protein sequence ID" value="TLU91869.1"/>
    <property type="molecule type" value="Genomic_DNA"/>
</dbReference>
<dbReference type="PROSITE" id="PS51257">
    <property type="entry name" value="PROKAR_LIPOPROTEIN"/>
    <property type="match status" value="1"/>
</dbReference>
<dbReference type="Proteomes" id="UP000309788">
    <property type="component" value="Unassembled WGS sequence"/>
</dbReference>
<evidence type="ECO:0000256" key="1">
    <source>
        <dbReference type="SAM" id="SignalP"/>
    </source>
</evidence>
<proteinExistence type="predicted"/>
<dbReference type="OrthoDB" id="2781053at2"/>
<reference evidence="2 3" key="1">
    <citation type="submission" date="2019-05" db="EMBL/GenBank/DDBJ databases">
        <authorList>
            <person name="Qu J.-H."/>
        </authorList>
    </citation>
    <scope>NUCLEOTIDE SEQUENCE [LARGE SCALE GENOMIC DNA]</scope>
    <source>
        <strain evidence="2 3">Z12</strain>
    </source>
</reference>
<name>A0A5R9KAU5_9BACT</name>
<evidence type="ECO:0000313" key="3">
    <source>
        <dbReference type="Proteomes" id="UP000309788"/>
    </source>
</evidence>
<feature type="chain" id="PRO_5024443024" description="Lipoprotein" evidence="1">
    <location>
        <begin position="19"/>
        <end position="236"/>
    </location>
</feature>
<keyword evidence="3" id="KW-1185">Reference proteome</keyword>
<organism evidence="2 3">
    <name type="scientific">Dyadobacter sediminis</name>
    <dbReference type="NCBI Taxonomy" id="1493691"/>
    <lineage>
        <taxon>Bacteria</taxon>
        <taxon>Pseudomonadati</taxon>
        <taxon>Bacteroidota</taxon>
        <taxon>Cytophagia</taxon>
        <taxon>Cytophagales</taxon>
        <taxon>Spirosomataceae</taxon>
        <taxon>Dyadobacter</taxon>
    </lineage>
</organism>
<dbReference type="AlphaFoldDB" id="A0A5R9KAU5"/>
<comment type="caution">
    <text evidence="2">The sequence shown here is derived from an EMBL/GenBank/DDBJ whole genome shotgun (WGS) entry which is preliminary data.</text>
</comment>
<gene>
    <name evidence="2" type="ORF">FEM55_13925</name>
</gene>
<sequence>MKKWMMLTGVAMTLFLSACDNEDKLNAIVKVDSAFETGADGWTPGFSDYSTDTDSTTLEMEAERTTLPTGLDTTRYGYMLQGHNRADDMFMYLKKKVTGFVPNQTYSVVFNVNFGTQYPENSFGAGGSPGGSVYLKAGASPVEPVRKLENKMYVFNLNKGAQSEIGKDAVLLGNVSNGVDTFVYKLVERSNTDKPFTVKANAQGEIWLYIGTDSGYEGLSVFYYDRITVTLTEQQI</sequence>
<feature type="signal peptide" evidence="1">
    <location>
        <begin position="1"/>
        <end position="18"/>
    </location>
</feature>
<keyword evidence="1" id="KW-0732">Signal</keyword>
<dbReference type="RefSeq" id="WP_138281978.1">
    <property type="nucleotide sequence ID" value="NZ_BMGE01000003.1"/>
</dbReference>
<accession>A0A5R9KAU5</accession>